<organism evidence="2">
    <name type="scientific">Lymphocystis disease virus 2</name>
    <dbReference type="NCBI Taxonomy" id="159183"/>
    <lineage>
        <taxon>Viruses</taxon>
        <taxon>Varidnaviria</taxon>
        <taxon>Bamfordvirae</taxon>
        <taxon>Nucleocytoviricota</taxon>
        <taxon>Megaviricetes</taxon>
        <taxon>Pimascovirales</taxon>
        <taxon>Pimascovirales incertae sedis</taxon>
        <taxon>Iridoviridae</taxon>
        <taxon>Alphairidovirinae</taxon>
        <taxon>Lymphocystivirus</taxon>
        <taxon>Lymphocystivirus paralichthys1</taxon>
    </lineage>
</organism>
<reference evidence="2" key="1">
    <citation type="journal article" date="2021" name="Microbiol. Resour. Announc.">
        <title>Genome Sequence of Lymphocystis Disease Virus 2 LCDV-JP_Oita_2018, Isolated from a Diseased Japanese Flounder (Paralichthys olivaceus) in Japan.</title>
        <authorList>
            <person name="Kawato S."/>
            <person name="Nozaki R."/>
            <person name="Hirono I."/>
            <person name="Kondo H."/>
        </authorList>
    </citation>
    <scope>NUCLEOTIDE SEQUENCE</scope>
    <source>
        <strain evidence="2">LCDV-JP_Oita_2018</strain>
    </source>
</reference>
<evidence type="ECO:0000259" key="1">
    <source>
        <dbReference type="PROSITE" id="PS50878"/>
    </source>
</evidence>
<dbReference type="EMBL" id="LC534415">
    <property type="protein sequence ID" value="BCB67440.1"/>
    <property type="molecule type" value="Genomic_DNA"/>
</dbReference>
<feature type="domain" description="Reverse transcriptase" evidence="1">
    <location>
        <begin position="179"/>
        <end position="446"/>
    </location>
</feature>
<dbReference type="Pfam" id="PF00078">
    <property type="entry name" value="RVT_1"/>
    <property type="match status" value="1"/>
</dbReference>
<protein>
    <submittedName>
        <fullName evidence="2">RNA-dependent DNA polymerase</fullName>
    </submittedName>
</protein>
<sequence length="483" mass="55639">MACKRIDKRWKLDINLLSDKSFIEFIHHDLNEFLIIHNNVSPNLKWETLKAYLRGSIIKFSISKKSTIKQLPIIKAPQLKLKTGKISIDRDEINDEFKRYYSDFQQQSSIELNYFWTDLLVLSSAKRKFLNAPLNVSEIIKAVKELRRKKSPGPDGFPVEFYASFIEILAPLLTTVYNYSFKEKKLPETLNQAQIIPILKPGKNPLELSSYRPVSLLNCDYKILAKILASRLEKFLHVFISPDQTGYVKNRRAVYNIHRLLEIVYSSEAFESECLILTDAEKAFDFLKRSYLFETLKRFGLGENFIAWVKLIYDKPSACVWTGDRQSIFFLLKNGIRQGCPLSPLLFIIAMEPLACSIRKNPAIKGIIRKGKETKILLYADDVLIFVSQIETVPLVLKILERFKIVSGYSLSLNKSKIVPLGQAKIKKSISLTISIDDFIYLGVTITKLKKNLFKHNLKTLKQKGDIKFAHVVYVMQSILPFI</sequence>
<dbReference type="PANTHER" id="PTHR31635:SF196">
    <property type="entry name" value="REVERSE TRANSCRIPTASE DOMAIN-CONTAINING PROTEIN-RELATED"/>
    <property type="match status" value="1"/>
</dbReference>
<name>A0A6F8X1J2_9VIRU</name>
<proteinExistence type="predicted"/>
<dbReference type="PANTHER" id="PTHR31635">
    <property type="entry name" value="REVERSE TRANSCRIPTASE DOMAIN-CONTAINING PROTEIN-RELATED"/>
    <property type="match status" value="1"/>
</dbReference>
<dbReference type="InterPro" id="IPR043502">
    <property type="entry name" value="DNA/RNA_pol_sf"/>
</dbReference>
<dbReference type="CDD" id="cd01650">
    <property type="entry name" value="RT_nLTR_like"/>
    <property type="match status" value="1"/>
</dbReference>
<dbReference type="InterPro" id="IPR000477">
    <property type="entry name" value="RT_dom"/>
</dbReference>
<dbReference type="PROSITE" id="PS50878">
    <property type="entry name" value="RT_POL"/>
    <property type="match status" value="1"/>
</dbReference>
<evidence type="ECO:0000313" key="2">
    <source>
        <dbReference type="EMBL" id="BCB67440.1"/>
    </source>
</evidence>
<dbReference type="SUPFAM" id="SSF56672">
    <property type="entry name" value="DNA/RNA polymerases"/>
    <property type="match status" value="1"/>
</dbReference>
<dbReference type="Proteomes" id="UP000501113">
    <property type="component" value="Segment"/>
</dbReference>
<accession>A0A6F8X1J2</accession>